<sequence length="716" mass="78826">MQKVETYLRLCLNIMIYRGNQGLLFIELQLKYYNLLNKMNVSKILSRVCWGVTAGVCSSIYTVLAADPQTYRVEIRPTGNADIDATLSDVSNLVTLKKTKAVGSFALSGRIKSDYERLQSAMDSFGYYDAKIKIEIGNAEAVSENKEQKKKKKKDEAFSNVKRVTNLTNTIDGNNPDLPNFIGHIPDNQDAVVVIHIDKGNQYHLGKIELVEKKTQQQVEPNNKSTNLKPQEISKTITLTDDQQKAFALKSGQPAASSDVVAAKGRLLTSLREDGHALAKINDPVAYLRPDTKTLDIVYEVQPGPIVDLGDIEFKGLEKVHEDFIRKRLLLSDGQLYQPSKIESARQDLSSLGVFSSIDATAGTKLDANGRLPLLLTFKEAKRRSVSFEAGYSTDLGGRLGVRWSHKNLFGNAEKLNLVALATGLGGTAQKGIGYDIYADFTKPDFKRRDQELNARIEAVKQNLYSYDQTAFLIKAGLNRKINKHWRVSGYLGAIQEHIIQRQYKNDYSLLNVPLGARYDNTDLASPMMSPTHGMKASVLATPTVSFGDGTIFFAILEGSASTYFDLAKTGLTKPGDSVFAFRGTVGSIQGASRMNLPPDQRMYAGGTSTVRGFRFQGVGPQFHGTKYAVGGKAMDAGTVEFRQKLTESFGTQAFMDAGQVSKTSMPFEGDVRVGVGAGVKYYTPLGPIRFDIAVPVNRPPRGDKFEVYISLGETF</sequence>
<dbReference type="PANTHER" id="PTHR12815">
    <property type="entry name" value="SORTING AND ASSEMBLY MACHINERY SAMM50 PROTEIN FAMILY MEMBER"/>
    <property type="match status" value="1"/>
</dbReference>
<feature type="domain" description="Bacterial surface antigen (D15)" evidence="4">
    <location>
        <begin position="408"/>
        <end position="716"/>
    </location>
</feature>
<dbReference type="Gene3D" id="2.40.160.50">
    <property type="entry name" value="membrane protein fhac: a member of the omp85/tpsb transporter family"/>
    <property type="match status" value="1"/>
</dbReference>
<dbReference type="Pfam" id="PF01103">
    <property type="entry name" value="Omp85"/>
    <property type="match status" value="1"/>
</dbReference>
<name>A0ABM9HPM7_9PROT</name>
<evidence type="ECO:0000313" key="6">
    <source>
        <dbReference type="EMBL" id="CAI3942208.1"/>
    </source>
</evidence>
<proteinExistence type="predicted"/>
<comment type="caution">
    <text evidence="6">The sequence shown here is derived from an EMBL/GenBank/DDBJ whole genome shotgun (WGS) entry which is preliminary data.</text>
</comment>
<feature type="domain" description="POTRA" evidence="5">
    <location>
        <begin position="309"/>
        <end position="362"/>
    </location>
</feature>
<gene>
    <name evidence="6" type="ORF">R83534S58_LOCUS1197</name>
</gene>
<evidence type="ECO:0000259" key="5">
    <source>
        <dbReference type="Pfam" id="PF07244"/>
    </source>
</evidence>
<dbReference type="Gene3D" id="3.10.20.310">
    <property type="entry name" value="membrane protein fhac"/>
    <property type="match status" value="1"/>
</dbReference>
<dbReference type="Proteomes" id="UP001154272">
    <property type="component" value="Unassembled WGS sequence"/>
</dbReference>
<evidence type="ECO:0000256" key="3">
    <source>
        <dbReference type="ARBA" id="ARBA00023136"/>
    </source>
</evidence>
<dbReference type="InterPro" id="IPR039910">
    <property type="entry name" value="D15-like"/>
</dbReference>
<organism evidence="6 7">
    <name type="scientific">Commensalibacter papalotli</name>
    <name type="common">ex Botero et al. 2024</name>
    <dbReference type="NCBI Taxonomy" id="2972766"/>
    <lineage>
        <taxon>Bacteria</taxon>
        <taxon>Pseudomonadati</taxon>
        <taxon>Pseudomonadota</taxon>
        <taxon>Alphaproteobacteria</taxon>
        <taxon>Acetobacterales</taxon>
        <taxon>Acetobacteraceae</taxon>
    </lineage>
</organism>
<keyword evidence="2" id="KW-1134">Transmembrane beta strand</keyword>
<accession>A0ABM9HPM7</accession>
<keyword evidence="7" id="KW-1185">Reference proteome</keyword>
<reference evidence="6" key="1">
    <citation type="submission" date="2022-10" db="EMBL/GenBank/DDBJ databases">
        <authorList>
            <person name="Botero Cardona J."/>
        </authorList>
    </citation>
    <scope>NUCLEOTIDE SEQUENCE</scope>
    <source>
        <strain evidence="6">R-83534</strain>
    </source>
</reference>
<comment type="subcellular location">
    <subcellularLocation>
        <location evidence="1">Membrane</location>
    </subcellularLocation>
</comment>
<evidence type="ECO:0000313" key="7">
    <source>
        <dbReference type="Proteomes" id="UP001154272"/>
    </source>
</evidence>
<keyword evidence="2" id="KW-0812">Transmembrane</keyword>
<evidence type="ECO:0000256" key="2">
    <source>
        <dbReference type="ARBA" id="ARBA00022452"/>
    </source>
</evidence>
<dbReference type="PANTHER" id="PTHR12815:SF42">
    <property type="entry name" value="BACTERIAL SURFACE ANTIGEN (D15) DOMAIN-CONTAINING PROTEIN"/>
    <property type="match status" value="1"/>
</dbReference>
<evidence type="ECO:0000259" key="4">
    <source>
        <dbReference type="Pfam" id="PF01103"/>
    </source>
</evidence>
<keyword evidence="3" id="KW-0472">Membrane</keyword>
<dbReference type="InterPro" id="IPR000184">
    <property type="entry name" value="Bac_surfAg_D15"/>
</dbReference>
<evidence type="ECO:0000256" key="1">
    <source>
        <dbReference type="ARBA" id="ARBA00004370"/>
    </source>
</evidence>
<dbReference type="EMBL" id="CAMXCH010000002">
    <property type="protein sequence ID" value="CAI3942208.1"/>
    <property type="molecule type" value="Genomic_DNA"/>
</dbReference>
<protein>
    <submittedName>
        <fullName evidence="6">Outer membrane translocation and assembly module TamA (TamA) (PDB:4BZA)</fullName>
    </submittedName>
</protein>
<dbReference type="InterPro" id="IPR010827">
    <property type="entry name" value="BamA/TamA_POTRA"/>
</dbReference>
<dbReference type="Pfam" id="PF07244">
    <property type="entry name" value="POTRA"/>
    <property type="match status" value="1"/>
</dbReference>